<proteinExistence type="predicted"/>
<dbReference type="Proteomes" id="UP001419268">
    <property type="component" value="Unassembled WGS sequence"/>
</dbReference>
<dbReference type="AlphaFoldDB" id="A0AAP0K8Y0"/>
<comment type="caution">
    <text evidence="2">The sequence shown here is derived from an EMBL/GenBank/DDBJ whole genome shotgun (WGS) entry which is preliminary data.</text>
</comment>
<evidence type="ECO:0000256" key="1">
    <source>
        <dbReference type="SAM" id="Phobius"/>
    </source>
</evidence>
<dbReference type="EMBL" id="JBBNAG010000003">
    <property type="protein sequence ID" value="KAK9148081.1"/>
    <property type="molecule type" value="Genomic_DNA"/>
</dbReference>
<keyword evidence="1" id="KW-1133">Transmembrane helix</keyword>
<keyword evidence="1" id="KW-0812">Transmembrane</keyword>
<evidence type="ECO:0000313" key="3">
    <source>
        <dbReference type="Proteomes" id="UP001419268"/>
    </source>
</evidence>
<keyword evidence="1" id="KW-0472">Membrane</keyword>
<accession>A0AAP0K8Y0</accession>
<gene>
    <name evidence="2" type="ORF">Scep_006838</name>
</gene>
<sequence length="119" mass="13585">MLGYRSNNMEYDILIQIIGLFRTGCMKLTPASVFSYDILGFSPLCMKVLDMVESNACSLLHVMVLEVIIGCRAISAICFIRFHDFTSFLRLFLTGLLALLFFLPTVYRSCKKIEHCHHP</sequence>
<reference evidence="2 3" key="1">
    <citation type="submission" date="2024-01" db="EMBL/GenBank/DDBJ databases">
        <title>Genome assemblies of Stephania.</title>
        <authorList>
            <person name="Yang L."/>
        </authorList>
    </citation>
    <scope>NUCLEOTIDE SEQUENCE [LARGE SCALE GENOMIC DNA]</scope>
    <source>
        <strain evidence="2">JXDWG</strain>
        <tissue evidence="2">Leaf</tissue>
    </source>
</reference>
<protein>
    <submittedName>
        <fullName evidence="2">Uncharacterized protein</fullName>
    </submittedName>
</protein>
<keyword evidence="3" id="KW-1185">Reference proteome</keyword>
<feature type="transmembrane region" description="Helical" evidence="1">
    <location>
        <begin position="59"/>
        <end position="82"/>
    </location>
</feature>
<evidence type="ECO:0000313" key="2">
    <source>
        <dbReference type="EMBL" id="KAK9148081.1"/>
    </source>
</evidence>
<organism evidence="2 3">
    <name type="scientific">Stephania cephalantha</name>
    <dbReference type="NCBI Taxonomy" id="152367"/>
    <lineage>
        <taxon>Eukaryota</taxon>
        <taxon>Viridiplantae</taxon>
        <taxon>Streptophyta</taxon>
        <taxon>Embryophyta</taxon>
        <taxon>Tracheophyta</taxon>
        <taxon>Spermatophyta</taxon>
        <taxon>Magnoliopsida</taxon>
        <taxon>Ranunculales</taxon>
        <taxon>Menispermaceae</taxon>
        <taxon>Menispermoideae</taxon>
        <taxon>Cissampelideae</taxon>
        <taxon>Stephania</taxon>
    </lineage>
</organism>
<feature type="transmembrane region" description="Helical" evidence="1">
    <location>
        <begin position="88"/>
        <end position="107"/>
    </location>
</feature>
<name>A0AAP0K8Y0_9MAGN</name>